<organism evidence="6 7">
    <name type="scientific">Leptosia nina</name>
    <dbReference type="NCBI Taxonomy" id="320188"/>
    <lineage>
        <taxon>Eukaryota</taxon>
        <taxon>Metazoa</taxon>
        <taxon>Ecdysozoa</taxon>
        <taxon>Arthropoda</taxon>
        <taxon>Hexapoda</taxon>
        <taxon>Insecta</taxon>
        <taxon>Pterygota</taxon>
        <taxon>Neoptera</taxon>
        <taxon>Endopterygota</taxon>
        <taxon>Lepidoptera</taxon>
        <taxon>Glossata</taxon>
        <taxon>Ditrysia</taxon>
        <taxon>Papilionoidea</taxon>
        <taxon>Pieridae</taxon>
        <taxon>Pierinae</taxon>
        <taxon>Leptosia</taxon>
    </lineage>
</organism>
<dbReference type="AlphaFoldDB" id="A0AAV1JFD2"/>
<keyword evidence="2" id="KW-0722">Serine protease inhibitor</keyword>
<reference evidence="6 7" key="1">
    <citation type="submission" date="2023-11" db="EMBL/GenBank/DDBJ databases">
        <authorList>
            <person name="Okamura Y."/>
        </authorList>
    </citation>
    <scope>NUCLEOTIDE SEQUENCE [LARGE SCALE GENOMIC DNA]</scope>
</reference>
<feature type="domain" description="Serpin" evidence="5">
    <location>
        <begin position="40"/>
        <end position="398"/>
    </location>
</feature>
<evidence type="ECO:0000259" key="5">
    <source>
        <dbReference type="SMART" id="SM00093"/>
    </source>
</evidence>
<accession>A0AAV1JFD2</accession>
<dbReference type="Proteomes" id="UP001497472">
    <property type="component" value="Unassembled WGS sequence"/>
</dbReference>
<dbReference type="InterPro" id="IPR042178">
    <property type="entry name" value="Serpin_sf_1"/>
</dbReference>
<name>A0AAV1JFD2_9NEOP</name>
<feature type="chain" id="PRO_5043527664" description="Serpin domain-containing protein" evidence="4">
    <location>
        <begin position="18"/>
        <end position="401"/>
    </location>
</feature>
<dbReference type="InterPro" id="IPR000215">
    <property type="entry name" value="Serpin_fam"/>
</dbReference>
<keyword evidence="7" id="KW-1185">Reference proteome</keyword>
<evidence type="ECO:0000256" key="3">
    <source>
        <dbReference type="RuleBase" id="RU000411"/>
    </source>
</evidence>
<comment type="caution">
    <text evidence="6">The sequence shown here is derived from an EMBL/GenBank/DDBJ whole genome shotgun (WGS) entry which is preliminary data.</text>
</comment>
<evidence type="ECO:0000256" key="4">
    <source>
        <dbReference type="SAM" id="SignalP"/>
    </source>
</evidence>
<protein>
    <recommendedName>
        <fullName evidence="5">Serpin domain-containing protein</fullName>
    </recommendedName>
</protein>
<keyword evidence="4" id="KW-0732">Signal</keyword>
<dbReference type="Pfam" id="PF00079">
    <property type="entry name" value="Serpin"/>
    <property type="match status" value="1"/>
</dbReference>
<feature type="signal peptide" evidence="4">
    <location>
        <begin position="1"/>
        <end position="17"/>
    </location>
</feature>
<comment type="similarity">
    <text evidence="3">Belongs to the serpin family.</text>
</comment>
<dbReference type="Gene3D" id="3.30.497.10">
    <property type="entry name" value="Antithrombin, subunit I, domain 2"/>
    <property type="match status" value="1"/>
</dbReference>
<dbReference type="Gene3D" id="2.30.39.10">
    <property type="entry name" value="Alpha-1-antitrypsin, domain 1"/>
    <property type="match status" value="1"/>
</dbReference>
<dbReference type="EMBL" id="CAVLEF010000009">
    <property type="protein sequence ID" value="CAK1547844.1"/>
    <property type="molecule type" value="Genomic_DNA"/>
</dbReference>
<dbReference type="PANTHER" id="PTHR11461">
    <property type="entry name" value="SERINE PROTEASE INHIBITOR, SERPIN"/>
    <property type="match status" value="1"/>
</dbReference>
<dbReference type="GO" id="GO:0004867">
    <property type="term" value="F:serine-type endopeptidase inhibitor activity"/>
    <property type="evidence" value="ECO:0007669"/>
    <property type="project" value="UniProtKB-KW"/>
</dbReference>
<dbReference type="InterPro" id="IPR036186">
    <property type="entry name" value="Serpin_sf"/>
</dbReference>
<gene>
    <name evidence="6" type="ORF">LNINA_LOCUS7286</name>
</gene>
<dbReference type="PANTHER" id="PTHR11461:SF367">
    <property type="entry name" value="GH21475P-RELATED"/>
    <property type="match status" value="1"/>
</dbReference>
<proteinExistence type="inferred from homology"/>
<dbReference type="GO" id="GO:0005615">
    <property type="term" value="C:extracellular space"/>
    <property type="evidence" value="ECO:0007669"/>
    <property type="project" value="InterPro"/>
</dbReference>
<keyword evidence="1" id="KW-0646">Protease inhibitor</keyword>
<sequence>MKIQLFYMISFCSIVFGKHFYCNKDSAIASFKRPTYDFSVRILDRVSQQTDGHFVFSPISTWLQLITLAEGAIGPTAEEIWNVTRYHRVRCFRRKFREVLNIMNEDFSPMTKRSSTFVINKLVDVKKTFADEAMKSRDTTIVSVDFDDPVAAAEKVNEIINRNTDGVIDEGFYEDDFDLTILLMTDTAYFRGDWQSPFNPAYTSNEPFHSETNQRIGEVRLMSQIGYFNVTDVPTINATVLELPFGPDGRMSMLVVLPKRGSVEDLYFNLHDIRLMTIYSLFRLNGPKLVSVRLPRFKVRTELENIPELVYDMGVKRIFYPHLADLSGISEHLTHASLMTQIADIEITERGANATAAPEFLISDSAANEEFVANRPFAHLIVDKKTDIILFAGIYSNPSIY</sequence>
<dbReference type="SMART" id="SM00093">
    <property type="entry name" value="SERPIN"/>
    <property type="match status" value="1"/>
</dbReference>
<dbReference type="InterPro" id="IPR042185">
    <property type="entry name" value="Serpin_sf_2"/>
</dbReference>
<dbReference type="InterPro" id="IPR023796">
    <property type="entry name" value="Serpin_dom"/>
</dbReference>
<dbReference type="SUPFAM" id="SSF56574">
    <property type="entry name" value="Serpins"/>
    <property type="match status" value="1"/>
</dbReference>
<dbReference type="CDD" id="cd19598">
    <property type="entry name" value="serpin77Ba-like_insects"/>
    <property type="match status" value="1"/>
</dbReference>
<evidence type="ECO:0000313" key="6">
    <source>
        <dbReference type="EMBL" id="CAK1547844.1"/>
    </source>
</evidence>
<evidence type="ECO:0000313" key="7">
    <source>
        <dbReference type="Proteomes" id="UP001497472"/>
    </source>
</evidence>
<evidence type="ECO:0000256" key="1">
    <source>
        <dbReference type="ARBA" id="ARBA00022690"/>
    </source>
</evidence>
<evidence type="ECO:0000256" key="2">
    <source>
        <dbReference type="ARBA" id="ARBA00022900"/>
    </source>
</evidence>